<gene>
    <name evidence="1" type="ORF">EB837_11340</name>
</gene>
<protein>
    <submittedName>
        <fullName evidence="1">DUF2655 domain-containing protein</fullName>
    </submittedName>
</protein>
<dbReference type="Proteomes" id="UP000268051">
    <property type="component" value="Unassembled WGS sequence"/>
</dbReference>
<proteinExistence type="predicted"/>
<dbReference type="AntiFam" id="ANF00070">
    <property type="entry name" value="Spurious family"/>
</dbReference>
<accession>A0A3N2S4F8</accession>
<evidence type="ECO:0000313" key="1">
    <source>
        <dbReference type="EMBL" id="ROU14478.1"/>
    </source>
</evidence>
<name>A0A3N2S4F8_9ENTR</name>
<comment type="caution">
    <text evidence="1">The sequence shown here is derived from an EMBL/GenBank/DDBJ whole genome shotgun (WGS) entry which is preliminary data.</text>
</comment>
<organism evidence="1 2">
    <name type="scientific">Kluyvera ascorbata</name>
    <dbReference type="NCBI Taxonomy" id="51288"/>
    <lineage>
        <taxon>Bacteria</taxon>
        <taxon>Pseudomonadati</taxon>
        <taxon>Pseudomonadota</taxon>
        <taxon>Gammaproteobacteria</taxon>
        <taxon>Enterobacterales</taxon>
        <taxon>Enterobacteriaceae</taxon>
        <taxon>Kluyvera</taxon>
    </lineage>
</organism>
<evidence type="ECO:0000313" key="2">
    <source>
        <dbReference type="Proteomes" id="UP000268051"/>
    </source>
</evidence>
<dbReference type="EMBL" id="RHFN01000009">
    <property type="protein sequence ID" value="ROU14478.1"/>
    <property type="molecule type" value="Genomic_DNA"/>
</dbReference>
<dbReference type="AlphaFoldDB" id="A0A3N2S4F8"/>
<sequence>MCTGKDCNSQPANCLKDQYVLRHCCVDDRTDKTGHSVNILVIPGSTRKTDSLFLANLVIAR</sequence>
<reference evidence="1 2" key="1">
    <citation type="submission" date="2018-10" db="EMBL/GenBank/DDBJ databases">
        <title>Horizontal transference of carbapenem resistance between Klebsiella pneumoniae and Kluyvera ascorbata during abdominal infection: a case report.</title>
        <authorList>
            <person name="Raro O.H.F."/>
            <person name="Lima-Morales D."/>
            <person name="Barth A.L."/>
            <person name="Paim T.G.S."/>
            <person name="Mott M.P."/>
            <person name="Riche C.V.W."/>
            <person name="Teixeira U.F."/>
            <person name="Waechter F."/>
            <person name="Dias C.A.G."/>
        </authorList>
    </citation>
    <scope>NUCLEOTIDE SEQUENCE [LARGE SCALE GENOMIC DNA]</scope>
    <source>
        <strain evidence="1 2">OT2</strain>
    </source>
</reference>